<dbReference type="InterPro" id="IPR011993">
    <property type="entry name" value="PH-like_dom_sf"/>
</dbReference>
<feature type="compositionally biased region" description="Polar residues" evidence="3">
    <location>
        <begin position="232"/>
        <end position="245"/>
    </location>
</feature>
<dbReference type="Gene3D" id="2.30.29.30">
    <property type="entry name" value="Pleckstrin-homology domain (PH domain)/Phosphotyrosine-binding domain (PTB)"/>
    <property type="match status" value="1"/>
</dbReference>
<feature type="compositionally biased region" description="Low complexity" evidence="3">
    <location>
        <begin position="413"/>
        <end position="422"/>
    </location>
</feature>
<feature type="compositionally biased region" description="Polar residues" evidence="3">
    <location>
        <begin position="161"/>
        <end position="191"/>
    </location>
</feature>
<dbReference type="Proteomes" id="UP001145742">
    <property type="component" value="Unassembled WGS sequence"/>
</dbReference>
<evidence type="ECO:0000259" key="4">
    <source>
        <dbReference type="PROSITE" id="PS50097"/>
    </source>
</evidence>
<gene>
    <name evidence="6" type="ORF">WISP_43668</name>
</gene>
<dbReference type="PANTHER" id="PTHR45632">
    <property type="entry name" value="LD33804P"/>
    <property type="match status" value="1"/>
</dbReference>
<dbReference type="Pfam" id="PF21536">
    <property type="entry name" value="BTB_KLHL33"/>
    <property type="match status" value="1"/>
</dbReference>
<dbReference type="InterPro" id="IPR006652">
    <property type="entry name" value="Kelch_1"/>
</dbReference>
<dbReference type="SUPFAM" id="SSF54695">
    <property type="entry name" value="POZ domain"/>
    <property type="match status" value="2"/>
</dbReference>
<dbReference type="Gene3D" id="2.120.10.80">
    <property type="entry name" value="Kelch-type beta propeller"/>
    <property type="match status" value="1"/>
</dbReference>
<feature type="domain" description="BTB" evidence="4">
    <location>
        <begin position="781"/>
        <end position="850"/>
    </location>
</feature>
<sequence>MEEGGGNALREVNEKSQRLGNGCLMAHKPLALPSPSTGELRLDKKPAIAPPVFVFQKDKAQKSPAEQKALSDSGEDSQGEVEPPHHGLGHTEPAGEHDSEHPAPTVAAVSATLSPASEAQLAPIQQELAGRSADGSSPEDGDESDREDGNYCPPVKRERTSSLTQFPPQSVTKNNVFMPSSFCEPSTGNSDSEPEEKSSGFRLKPPILIHGQAPSAVLSSGTNGVNILPDSAATSESPSDATLKSSDSEEKVGDYPKKKSNNTSDDDSSEKAELNAQQAFVFGQNLRDRVKLGDESNETADVQDAGLPTSDTPSATNYFLQYISSRQEDQKKCDAGIDLSFTMKWTVGSFAVNELLMLNFSDDALESVENSANSADASSNKFVFGQNMSERVLSPPKSNEGSTESNKENATTESVSESSSQEATPEKANNISESLAESAAAYTKATARKCLLAKVEVITGEEAESNVLQIQCKLFVFDKSSQSWVERGRGLLRLNDMASTDDGTLQSRLVMRTQGSLRLILNTKLWAQMQIDKASEKSIRITAMDTEDQGVKVFLISASSKDTGQLFAALHHRILALRSRVEQEQEVKNVAPEPEVTQSNEEDSDDDVIAPSGSVGSGKMWVAEGPAPAQWSLRDGAHAGQFLAMADNLRTMGHLVDVAVGPEGDKVHAVVLASISSFFLHFLEGSTRELRQDNPPHVPLPSGATLQGWRAVLAFAYGGTVPQGQEKEVEEAARALGAPRLVAVCTHRLEIDPKEEGPEPLEEQWETLRAMEQLHANGLGCDLQLQAGDEVISVQRLALSCSCDFFRALFTCPMREATHDPAAPLATGLSPAELRLLLSFAYTGAVAGPWPMVLEAAETSLRYQAWGLLSLCLDVFTHGLTPETVPDVLAFAVAYGLDEVGHVAENYILATFPSVVATPAFLDLPAHLLIRLLRSDDLNVLHELEALEAASRWLMTNGDGQEDLAKEVLSSVRFALMSGLELKKVLPVTAGVADPKVLRELVVASFAPMAQLPCRVRSLQEVLVVCGGDKVTDNLAARKPSRHLWFADHYISAVGLVKQVEWRALGHFPDGPRFRHAVAVVGNNLYILGGKHYYGVHDTLASVYRYQPMDDSWERLASMTCGRSYFAAVALGNFIYALGGTSGELYCTDTVECYDLANDTWRRCQSLLMALCGHAACALDGALYVSGGCDEAYQCQASLLRYVPGAPVTLLAPMNGQRAGHIMEEAGGHLYVAGGLCQRAGQTGYRDQLTFEVYNPKQNVWAVLSPLPRAHVVGGAAVLGGELLVLGGYSHETYRDTHLIHAYQPGARRWITRGTLPHAYTDLQACVLTVPTALRGPSCLKYPLRSPETPNNT</sequence>
<feature type="region of interest" description="Disordered" evidence="3">
    <location>
        <begin position="294"/>
        <end position="314"/>
    </location>
</feature>
<dbReference type="InterPro" id="IPR000210">
    <property type="entry name" value="BTB/POZ_dom"/>
</dbReference>
<dbReference type="Pfam" id="PF07707">
    <property type="entry name" value="BACK"/>
    <property type="match status" value="1"/>
</dbReference>
<dbReference type="SUPFAM" id="SSF50729">
    <property type="entry name" value="PH domain-like"/>
    <property type="match status" value="1"/>
</dbReference>
<dbReference type="SMART" id="SM00612">
    <property type="entry name" value="Kelch"/>
    <property type="match status" value="4"/>
</dbReference>
<evidence type="ECO:0000259" key="5">
    <source>
        <dbReference type="PROSITE" id="PS50196"/>
    </source>
</evidence>
<protein>
    <recommendedName>
        <fullName evidence="8">KLH33 protein</fullName>
    </recommendedName>
</protein>
<dbReference type="Pfam" id="PF00638">
    <property type="entry name" value="Ran_BP1"/>
    <property type="match status" value="1"/>
</dbReference>
<dbReference type="Pfam" id="PF00651">
    <property type="entry name" value="BTB"/>
    <property type="match status" value="1"/>
</dbReference>
<dbReference type="Gene3D" id="1.25.40.420">
    <property type="match status" value="1"/>
</dbReference>
<dbReference type="InterPro" id="IPR015915">
    <property type="entry name" value="Kelch-typ_b-propeller"/>
</dbReference>
<keyword evidence="2" id="KW-0677">Repeat</keyword>
<proteinExistence type="predicted"/>
<dbReference type="InterPro" id="IPR000156">
    <property type="entry name" value="Ran_bind_dom"/>
</dbReference>
<feature type="compositionally biased region" description="Basic and acidic residues" evidence="3">
    <location>
        <begin position="246"/>
        <end position="257"/>
    </location>
</feature>
<reference evidence="6" key="1">
    <citation type="submission" date="2019-10" db="EMBL/GenBank/DDBJ databases">
        <authorList>
            <person name="Soares A.E.R."/>
            <person name="Aleixo A."/>
            <person name="Schneider P."/>
            <person name="Miyaki C.Y."/>
            <person name="Schneider M.P."/>
            <person name="Mello C."/>
            <person name="Vasconcelos A.T.R."/>
        </authorList>
    </citation>
    <scope>NUCLEOTIDE SEQUENCE</scope>
    <source>
        <tissue evidence="6">Muscle</tissue>
    </source>
</reference>
<keyword evidence="7" id="KW-1185">Reference proteome</keyword>
<evidence type="ECO:0000256" key="2">
    <source>
        <dbReference type="ARBA" id="ARBA00022737"/>
    </source>
</evidence>
<feature type="domain" description="RanBD1" evidence="5">
    <location>
        <begin position="455"/>
        <end position="532"/>
    </location>
</feature>
<dbReference type="SMART" id="SM00160">
    <property type="entry name" value="RanBD"/>
    <property type="match status" value="1"/>
</dbReference>
<feature type="region of interest" description="Disordered" evidence="3">
    <location>
        <begin position="53"/>
        <end position="273"/>
    </location>
</feature>
<evidence type="ECO:0000313" key="6">
    <source>
        <dbReference type="EMBL" id="KAJ7421223.1"/>
    </source>
</evidence>
<evidence type="ECO:0000256" key="1">
    <source>
        <dbReference type="ARBA" id="ARBA00022441"/>
    </source>
</evidence>
<dbReference type="InterPro" id="IPR011705">
    <property type="entry name" value="BACK"/>
</dbReference>
<dbReference type="Gene3D" id="3.30.710.10">
    <property type="entry name" value="Potassium Channel Kv1.1, Chain A"/>
    <property type="match status" value="2"/>
</dbReference>
<dbReference type="SMART" id="SM00225">
    <property type="entry name" value="BTB"/>
    <property type="match status" value="2"/>
</dbReference>
<dbReference type="PROSITE" id="PS50097">
    <property type="entry name" value="BTB"/>
    <property type="match status" value="1"/>
</dbReference>
<name>A0ABQ9DGN7_9PASS</name>
<dbReference type="SMART" id="SM00875">
    <property type="entry name" value="BACK"/>
    <property type="match status" value="1"/>
</dbReference>
<dbReference type="CDD" id="cd13180">
    <property type="entry name" value="RanBD_RanBP3"/>
    <property type="match status" value="1"/>
</dbReference>
<feature type="region of interest" description="Disordered" evidence="3">
    <location>
        <begin position="584"/>
        <end position="621"/>
    </location>
</feature>
<feature type="compositionally biased region" description="Acidic residues" evidence="3">
    <location>
        <begin position="137"/>
        <end position="146"/>
    </location>
</feature>
<dbReference type="InterPro" id="IPR011333">
    <property type="entry name" value="SKP1/BTB/POZ_sf"/>
</dbReference>
<dbReference type="SUPFAM" id="SSF117281">
    <property type="entry name" value="Kelch motif"/>
    <property type="match status" value="1"/>
</dbReference>
<evidence type="ECO:0000256" key="3">
    <source>
        <dbReference type="SAM" id="MobiDB-lite"/>
    </source>
</evidence>
<accession>A0ABQ9DGN7</accession>
<feature type="compositionally biased region" description="Polar residues" evidence="3">
    <location>
        <begin position="396"/>
        <end position="412"/>
    </location>
</feature>
<dbReference type="Pfam" id="PF24681">
    <property type="entry name" value="Kelch_KLHDC2_KLHL20_DRC7"/>
    <property type="match status" value="1"/>
</dbReference>
<evidence type="ECO:0000313" key="7">
    <source>
        <dbReference type="Proteomes" id="UP001145742"/>
    </source>
</evidence>
<dbReference type="PANTHER" id="PTHR45632:SF14">
    <property type="entry name" value="KELCH-LIKE PROTEIN 33"/>
    <property type="match status" value="1"/>
</dbReference>
<feature type="region of interest" description="Disordered" evidence="3">
    <location>
        <begin position="390"/>
        <end position="429"/>
    </location>
</feature>
<dbReference type="PROSITE" id="PS50196">
    <property type="entry name" value="RANBD1"/>
    <property type="match status" value="1"/>
</dbReference>
<organism evidence="6 7">
    <name type="scientific">Willisornis vidua</name>
    <name type="common">Xingu scale-backed antbird</name>
    <dbReference type="NCBI Taxonomy" id="1566151"/>
    <lineage>
        <taxon>Eukaryota</taxon>
        <taxon>Metazoa</taxon>
        <taxon>Chordata</taxon>
        <taxon>Craniata</taxon>
        <taxon>Vertebrata</taxon>
        <taxon>Euteleostomi</taxon>
        <taxon>Archelosauria</taxon>
        <taxon>Archosauria</taxon>
        <taxon>Dinosauria</taxon>
        <taxon>Saurischia</taxon>
        <taxon>Theropoda</taxon>
        <taxon>Coelurosauria</taxon>
        <taxon>Aves</taxon>
        <taxon>Neognathae</taxon>
        <taxon>Neoaves</taxon>
        <taxon>Telluraves</taxon>
        <taxon>Australaves</taxon>
        <taxon>Passeriformes</taxon>
        <taxon>Thamnophilidae</taxon>
        <taxon>Willisornis</taxon>
    </lineage>
</organism>
<comment type="caution">
    <text evidence="6">The sequence shown here is derived from an EMBL/GenBank/DDBJ whole genome shotgun (WGS) entry which is preliminary data.</text>
</comment>
<evidence type="ECO:0008006" key="8">
    <source>
        <dbReference type="Google" id="ProtNLM"/>
    </source>
</evidence>
<keyword evidence="1" id="KW-0880">Kelch repeat</keyword>
<dbReference type="EMBL" id="WHWB01033232">
    <property type="protein sequence ID" value="KAJ7421223.1"/>
    <property type="molecule type" value="Genomic_DNA"/>
</dbReference>